<dbReference type="EMBL" id="LXIE01000049">
    <property type="protein sequence ID" value="OAD90253.1"/>
    <property type="molecule type" value="Genomic_DNA"/>
</dbReference>
<dbReference type="Gene3D" id="3.40.50.12370">
    <property type="match status" value="1"/>
</dbReference>
<comment type="similarity">
    <text evidence="1">Belongs to the universal stress protein A family.</text>
</comment>
<dbReference type="STRING" id="1385699.A7A78_06820"/>
<dbReference type="InterPro" id="IPR006015">
    <property type="entry name" value="Universal_stress_UspA"/>
</dbReference>
<dbReference type="OrthoDB" id="9788959at2"/>
<feature type="domain" description="UspA" evidence="2">
    <location>
        <begin position="1"/>
        <end position="146"/>
    </location>
</feature>
<evidence type="ECO:0000313" key="4">
    <source>
        <dbReference type="Proteomes" id="UP000077552"/>
    </source>
</evidence>
<dbReference type="PANTHER" id="PTHR46268:SF6">
    <property type="entry name" value="UNIVERSAL STRESS PROTEIN UP12"/>
    <property type="match status" value="1"/>
</dbReference>
<dbReference type="Proteomes" id="UP000077552">
    <property type="component" value="Unassembled WGS sequence"/>
</dbReference>
<dbReference type="PANTHER" id="PTHR46268">
    <property type="entry name" value="STRESS RESPONSE PROTEIN NHAX"/>
    <property type="match status" value="1"/>
</dbReference>
<evidence type="ECO:0000313" key="3">
    <source>
        <dbReference type="EMBL" id="OAD90253.1"/>
    </source>
</evidence>
<dbReference type="AlphaFoldDB" id="A0A1A9LAN2"/>
<comment type="caution">
    <text evidence="3">The sequence shown here is derived from an EMBL/GenBank/DDBJ whole genome shotgun (WGS) entry which is preliminary data.</text>
</comment>
<dbReference type="SUPFAM" id="SSF52402">
    <property type="entry name" value="Adenine nucleotide alpha hydrolases-like"/>
    <property type="match status" value="2"/>
</dbReference>
<dbReference type="Pfam" id="PF00582">
    <property type="entry name" value="Usp"/>
    <property type="match status" value="1"/>
</dbReference>
<sequence>MKNVLIPTDFSENSHNALRYALDYFADIPVNFYILHVSLKTPHYQDEEPEGFFEEFAENHTIHSPGALLKEELKTCRLLAKNPNHVFYPLHENILLVEAIRKYVSEKEIHYILMGTKGSSKMNRNEIGSNTSEVITKVKCPVLVIPEHAKFTKIKNVAFPTDYNCMYKNRVINTIYETLKLQKAALRILNIKSTNHEFTHTQMENKGFLQDFLKETKHSFHFLESKNIEAGIQEFVETWEIDMIAMVAKNLNFIQRLLFRPTVKSISYHTKIPFLVLHE</sequence>
<gene>
    <name evidence="3" type="ORF">A7A78_06820</name>
</gene>
<protein>
    <recommendedName>
        <fullName evidence="2">UspA domain-containing protein</fullName>
    </recommendedName>
</protein>
<proteinExistence type="inferred from homology"/>
<reference evidence="3 4" key="1">
    <citation type="submission" date="2016-05" db="EMBL/GenBank/DDBJ databases">
        <title>Genome sequencing of Vitellibacter soesokkakensis RSSK-12.</title>
        <authorList>
            <person name="Thevarajoo S."/>
            <person name="Selvaratnam C."/>
            <person name="Goh K.M."/>
            <person name="Chan K.-G."/>
            <person name="Chong C.S."/>
        </authorList>
    </citation>
    <scope>NUCLEOTIDE SEQUENCE [LARGE SCALE GENOMIC DNA]</scope>
    <source>
        <strain evidence="3 4">RSSK-12</strain>
    </source>
</reference>
<organism evidence="3 4">
    <name type="scientific">Aequorivita soesokkakensis</name>
    <dbReference type="NCBI Taxonomy" id="1385699"/>
    <lineage>
        <taxon>Bacteria</taxon>
        <taxon>Pseudomonadati</taxon>
        <taxon>Bacteroidota</taxon>
        <taxon>Flavobacteriia</taxon>
        <taxon>Flavobacteriales</taxon>
        <taxon>Flavobacteriaceae</taxon>
        <taxon>Aequorivita</taxon>
    </lineage>
</organism>
<dbReference type="InterPro" id="IPR006016">
    <property type="entry name" value="UspA"/>
</dbReference>
<keyword evidence="4" id="KW-1185">Reference proteome</keyword>
<evidence type="ECO:0000259" key="2">
    <source>
        <dbReference type="Pfam" id="PF00582"/>
    </source>
</evidence>
<evidence type="ECO:0000256" key="1">
    <source>
        <dbReference type="ARBA" id="ARBA00008791"/>
    </source>
</evidence>
<dbReference type="CDD" id="cd00293">
    <property type="entry name" value="USP-like"/>
    <property type="match status" value="1"/>
</dbReference>
<accession>A0A1A9LAN2</accession>
<name>A0A1A9LAN2_9FLAO</name>
<dbReference type="RefSeq" id="WP_068762950.1">
    <property type="nucleotide sequence ID" value="NZ_LXIE01000049.1"/>
</dbReference>
<dbReference type="PRINTS" id="PR01438">
    <property type="entry name" value="UNVRSLSTRESS"/>
</dbReference>